<dbReference type="EMBL" id="CP006775">
    <property type="protein sequence ID" value="AHD03622.1"/>
    <property type="molecule type" value="Genomic_DNA"/>
</dbReference>
<dbReference type="OrthoDB" id="6104548at2"/>
<gene>
    <name evidence="11" type="ORF">METH_22600</name>
</gene>
<dbReference type="PATRIC" id="fig|999552.6.peg.4467"/>
<feature type="transmembrane region" description="Helical" evidence="9">
    <location>
        <begin position="42"/>
        <end position="62"/>
    </location>
</feature>
<evidence type="ECO:0000313" key="12">
    <source>
        <dbReference type="Proteomes" id="UP000018780"/>
    </source>
</evidence>
<proteinExistence type="inferred from homology"/>
<evidence type="ECO:0000256" key="2">
    <source>
        <dbReference type="ARBA" id="ARBA00022448"/>
    </source>
</evidence>
<feature type="domain" description="Tripartite ATP-independent periplasmic transporters DctQ component" evidence="10">
    <location>
        <begin position="28"/>
        <end position="158"/>
    </location>
</feature>
<dbReference type="PANTHER" id="PTHR35011:SF2">
    <property type="entry name" value="2,3-DIKETO-L-GULONATE TRAP TRANSPORTER SMALL PERMEASE PROTEIN YIAM"/>
    <property type="match status" value="1"/>
</dbReference>
<keyword evidence="4 9" id="KW-0997">Cell inner membrane</keyword>
<dbReference type="InterPro" id="IPR007387">
    <property type="entry name" value="TRAP_DctQ"/>
</dbReference>
<keyword evidence="6 9" id="KW-1133">Transmembrane helix</keyword>
<dbReference type="Proteomes" id="UP000018780">
    <property type="component" value="Plasmid unnamed2"/>
</dbReference>
<dbReference type="GO" id="GO:0005886">
    <property type="term" value="C:plasma membrane"/>
    <property type="evidence" value="ECO:0007669"/>
    <property type="project" value="UniProtKB-SubCell"/>
</dbReference>
<dbReference type="KEGG" id="lmd:METH_22600"/>
<organism evidence="11 12">
    <name type="scientific">Leisingera methylohalidivorans DSM 14336</name>
    <dbReference type="NCBI Taxonomy" id="999552"/>
    <lineage>
        <taxon>Bacteria</taxon>
        <taxon>Pseudomonadati</taxon>
        <taxon>Pseudomonadota</taxon>
        <taxon>Alphaproteobacteria</taxon>
        <taxon>Rhodobacterales</taxon>
        <taxon>Roseobacteraceae</taxon>
        <taxon>Leisingera</taxon>
    </lineage>
</organism>
<evidence type="ECO:0000256" key="6">
    <source>
        <dbReference type="ARBA" id="ARBA00022989"/>
    </source>
</evidence>
<dbReference type="PANTHER" id="PTHR35011">
    <property type="entry name" value="2,3-DIKETO-L-GULONATE TRAP TRANSPORTER SMALL PERMEASE PROTEIN YIAM"/>
    <property type="match status" value="1"/>
</dbReference>
<reference evidence="11 12" key="1">
    <citation type="submission" date="2013-09" db="EMBL/GenBank/DDBJ databases">
        <authorList>
            <consortium name="DOE Joint Genome Institute"/>
            <person name="Klenk H.-P."/>
            <person name="Huntemann M."/>
            <person name="Han J."/>
            <person name="Chen A."/>
            <person name="Kyrpides N."/>
            <person name="Mavromatis K."/>
            <person name="Markowitz V."/>
            <person name="Palaniappan K."/>
            <person name="Ivanova N."/>
            <person name="Schaumberg A."/>
            <person name="Pati A."/>
            <person name="Liolios K."/>
            <person name="Nordberg H.P."/>
            <person name="Cantor M.N."/>
            <person name="Hua S.X."/>
            <person name="Woyke T."/>
        </authorList>
    </citation>
    <scope>NUCLEOTIDE SEQUENCE [LARGE SCALE GENOMIC DNA]</scope>
    <source>
        <strain evidence="11 12">DSM 14336</strain>
        <plasmid evidence="12">2</plasmid>
    </source>
</reference>
<dbReference type="GO" id="GO:0022857">
    <property type="term" value="F:transmembrane transporter activity"/>
    <property type="evidence" value="ECO:0007669"/>
    <property type="project" value="UniProtKB-UniRule"/>
</dbReference>
<dbReference type="HOGENOM" id="CLU_086356_6_0_5"/>
<sequence length="169" mass="18187">MLLKLLHFLDRGLTGLMAAAIIVSTAAIIGLITFLILSRFVFGWSVVGLLELSTLCAIWLYMTGAVLASRNKEHIVVDFTAQAISSPRLQALHELLVAVIVLVLGLFFLSLARDMLGWSFRRPQTTPGLGIPLLAGQGAIVFAAAAATLYALRDVVAGILKLFIPSRET</sequence>
<comment type="function">
    <text evidence="9">Part of the tripartite ATP-independent periplasmic (TRAP) transport system.</text>
</comment>
<protein>
    <recommendedName>
        <fullName evidence="9">TRAP transporter small permease protein</fullName>
    </recommendedName>
</protein>
<feature type="transmembrane region" description="Helical" evidence="9">
    <location>
        <begin position="91"/>
        <end position="111"/>
    </location>
</feature>
<keyword evidence="2 9" id="KW-0813">Transport</keyword>
<geneLocation type="plasmid" evidence="12">
    <name>2</name>
</geneLocation>
<feature type="transmembrane region" description="Helical" evidence="9">
    <location>
        <begin position="131"/>
        <end position="152"/>
    </location>
</feature>
<evidence type="ECO:0000256" key="9">
    <source>
        <dbReference type="RuleBase" id="RU369079"/>
    </source>
</evidence>
<comment type="similarity">
    <text evidence="8 9">Belongs to the TRAP transporter small permease family.</text>
</comment>
<evidence type="ECO:0000256" key="4">
    <source>
        <dbReference type="ARBA" id="ARBA00022519"/>
    </source>
</evidence>
<feature type="transmembrane region" description="Helical" evidence="9">
    <location>
        <begin position="12"/>
        <end position="36"/>
    </location>
</feature>
<evidence type="ECO:0000256" key="1">
    <source>
        <dbReference type="ARBA" id="ARBA00004429"/>
    </source>
</evidence>
<keyword evidence="7 9" id="KW-0472">Membrane</keyword>
<evidence type="ECO:0000259" key="10">
    <source>
        <dbReference type="Pfam" id="PF04290"/>
    </source>
</evidence>
<comment type="subunit">
    <text evidence="9">The complex comprises the extracytoplasmic solute receptor protein and the two transmembrane proteins.</text>
</comment>
<keyword evidence="11" id="KW-0614">Plasmid</keyword>
<comment type="subcellular location">
    <subcellularLocation>
        <location evidence="1 9">Cell inner membrane</location>
        <topology evidence="1 9">Multi-pass membrane protein</topology>
    </subcellularLocation>
</comment>
<evidence type="ECO:0000256" key="5">
    <source>
        <dbReference type="ARBA" id="ARBA00022692"/>
    </source>
</evidence>
<evidence type="ECO:0000256" key="3">
    <source>
        <dbReference type="ARBA" id="ARBA00022475"/>
    </source>
</evidence>
<dbReference type="Pfam" id="PF04290">
    <property type="entry name" value="DctQ"/>
    <property type="match status" value="1"/>
</dbReference>
<dbReference type="AlphaFoldDB" id="V9W384"/>
<evidence type="ECO:0000313" key="11">
    <source>
        <dbReference type="EMBL" id="AHD03622.1"/>
    </source>
</evidence>
<keyword evidence="12" id="KW-1185">Reference proteome</keyword>
<name>V9W384_9RHOB</name>
<dbReference type="GO" id="GO:0015740">
    <property type="term" value="P:C4-dicarboxylate transport"/>
    <property type="evidence" value="ECO:0007669"/>
    <property type="project" value="TreeGrafter"/>
</dbReference>
<evidence type="ECO:0000256" key="8">
    <source>
        <dbReference type="ARBA" id="ARBA00038436"/>
    </source>
</evidence>
<keyword evidence="5 9" id="KW-0812">Transmembrane</keyword>
<keyword evidence="3" id="KW-1003">Cell membrane</keyword>
<evidence type="ECO:0000256" key="7">
    <source>
        <dbReference type="ARBA" id="ARBA00023136"/>
    </source>
</evidence>
<dbReference type="RefSeq" id="WP_024092419.1">
    <property type="nucleotide sequence ID" value="NC_023136.1"/>
</dbReference>
<dbReference type="InterPro" id="IPR055348">
    <property type="entry name" value="DctQ"/>
</dbReference>
<accession>V9W384</accession>